<comment type="caution">
    <text evidence="1">The sequence shown here is derived from an EMBL/GenBank/DDBJ whole genome shotgun (WGS) entry which is preliminary data.</text>
</comment>
<sequence>MPNGSLEKWLRPALETESEEVEVRKFSLLQRISIGIDVASAIDYLYHYCEELILHCDLKPSNALLDNDMTAHVGDFGLVRFQPEISNPNTSSSIGVKGTTGVWSGK</sequence>
<organism evidence="1 2">
    <name type="scientific">Melia azedarach</name>
    <name type="common">Chinaberry tree</name>
    <dbReference type="NCBI Taxonomy" id="155640"/>
    <lineage>
        <taxon>Eukaryota</taxon>
        <taxon>Viridiplantae</taxon>
        <taxon>Streptophyta</taxon>
        <taxon>Embryophyta</taxon>
        <taxon>Tracheophyta</taxon>
        <taxon>Spermatophyta</taxon>
        <taxon>Magnoliopsida</taxon>
        <taxon>eudicotyledons</taxon>
        <taxon>Gunneridae</taxon>
        <taxon>Pentapetalae</taxon>
        <taxon>rosids</taxon>
        <taxon>malvids</taxon>
        <taxon>Sapindales</taxon>
        <taxon>Meliaceae</taxon>
        <taxon>Melia</taxon>
    </lineage>
</organism>
<protein>
    <submittedName>
        <fullName evidence="1">Kinase-like protein</fullName>
    </submittedName>
</protein>
<gene>
    <name evidence="1" type="ORF">OWV82_006793</name>
</gene>
<proteinExistence type="predicted"/>
<dbReference type="Proteomes" id="UP001164539">
    <property type="component" value="Chromosome 3"/>
</dbReference>
<keyword evidence="2" id="KW-1185">Reference proteome</keyword>
<evidence type="ECO:0000313" key="2">
    <source>
        <dbReference type="Proteomes" id="UP001164539"/>
    </source>
</evidence>
<dbReference type="EMBL" id="CM051396">
    <property type="protein sequence ID" value="KAJ4723415.1"/>
    <property type="molecule type" value="Genomic_DNA"/>
</dbReference>
<accession>A0ACC1YHY2</accession>
<evidence type="ECO:0000313" key="1">
    <source>
        <dbReference type="EMBL" id="KAJ4723415.1"/>
    </source>
</evidence>
<reference evidence="1 2" key="1">
    <citation type="journal article" date="2023" name="Science">
        <title>Complex scaffold remodeling in plant triterpene biosynthesis.</title>
        <authorList>
            <person name="De La Pena R."/>
            <person name="Hodgson H."/>
            <person name="Liu J.C."/>
            <person name="Stephenson M.J."/>
            <person name="Martin A.C."/>
            <person name="Owen C."/>
            <person name="Harkess A."/>
            <person name="Leebens-Mack J."/>
            <person name="Jimenez L.E."/>
            <person name="Osbourn A."/>
            <person name="Sattely E.S."/>
        </authorList>
    </citation>
    <scope>NUCLEOTIDE SEQUENCE [LARGE SCALE GENOMIC DNA]</scope>
    <source>
        <strain evidence="2">cv. JPN11</strain>
        <tissue evidence="1">Leaf</tissue>
    </source>
</reference>
<name>A0ACC1YHY2_MELAZ</name>